<keyword evidence="3" id="KW-1003">Cell membrane</keyword>
<evidence type="ECO:0000256" key="1">
    <source>
        <dbReference type="ARBA" id="ARBA00004162"/>
    </source>
</evidence>
<organism evidence="9 10">
    <name type="scientific">Aquibacillus salsiterrae</name>
    <dbReference type="NCBI Taxonomy" id="2950439"/>
    <lineage>
        <taxon>Bacteria</taxon>
        <taxon>Bacillati</taxon>
        <taxon>Bacillota</taxon>
        <taxon>Bacilli</taxon>
        <taxon>Bacillales</taxon>
        <taxon>Bacillaceae</taxon>
        <taxon>Aquibacillus</taxon>
    </lineage>
</organism>
<comment type="caution">
    <text evidence="9">The sequence shown here is derived from an EMBL/GenBank/DDBJ whole genome shotgun (WGS) entry which is preliminary data.</text>
</comment>
<keyword evidence="9" id="KW-0282">Flagellum</keyword>
<dbReference type="CDD" id="cd07185">
    <property type="entry name" value="OmpA_C-like"/>
    <property type="match status" value="1"/>
</dbReference>
<comment type="similarity">
    <text evidence="2">Belongs to the MotB family.</text>
</comment>
<evidence type="ECO:0000259" key="8">
    <source>
        <dbReference type="PROSITE" id="PS51123"/>
    </source>
</evidence>
<gene>
    <name evidence="9" type="primary">motB</name>
    <name evidence="9" type="ORF">NC799_02540</name>
</gene>
<evidence type="ECO:0000313" key="10">
    <source>
        <dbReference type="Proteomes" id="UP001145069"/>
    </source>
</evidence>
<dbReference type="Gene3D" id="3.30.1330.60">
    <property type="entry name" value="OmpA-like domain"/>
    <property type="match status" value="1"/>
</dbReference>
<dbReference type="PANTHER" id="PTHR30329:SF16">
    <property type="entry name" value="CHEMOTAXIS MOTB PROTEIN"/>
    <property type="match status" value="1"/>
</dbReference>
<evidence type="ECO:0000256" key="6">
    <source>
        <dbReference type="ARBA" id="ARBA00023136"/>
    </source>
</evidence>
<dbReference type="NCBIfam" id="NF005382">
    <property type="entry name" value="PRK06925.1"/>
    <property type="match status" value="1"/>
</dbReference>
<dbReference type="InterPro" id="IPR036737">
    <property type="entry name" value="OmpA-like_sf"/>
</dbReference>
<keyword evidence="10" id="KW-1185">Reference proteome</keyword>
<keyword evidence="9" id="KW-0966">Cell projection</keyword>
<comment type="subcellular location">
    <subcellularLocation>
        <location evidence="1">Cell membrane</location>
        <topology evidence="1">Single-pass membrane protein</topology>
    </subcellularLocation>
</comment>
<dbReference type="Pfam" id="PF00691">
    <property type="entry name" value="OmpA"/>
    <property type="match status" value="1"/>
</dbReference>
<dbReference type="InterPro" id="IPR025713">
    <property type="entry name" value="MotB-like_N_dom"/>
</dbReference>
<dbReference type="Pfam" id="PF13677">
    <property type="entry name" value="MotB_plug"/>
    <property type="match status" value="1"/>
</dbReference>
<evidence type="ECO:0000256" key="2">
    <source>
        <dbReference type="ARBA" id="ARBA00008914"/>
    </source>
</evidence>
<dbReference type="Proteomes" id="UP001145069">
    <property type="component" value="Unassembled WGS sequence"/>
</dbReference>
<dbReference type="RefSeq" id="WP_272444740.1">
    <property type="nucleotide sequence ID" value="NZ_JAMQKC010000001.1"/>
</dbReference>
<evidence type="ECO:0000313" key="9">
    <source>
        <dbReference type="EMBL" id="MDC3415787.1"/>
    </source>
</evidence>
<protein>
    <submittedName>
        <fullName evidence="9">Flagellar motor protein MotB</fullName>
    </submittedName>
</protein>
<dbReference type="EMBL" id="JAMQKC010000001">
    <property type="protein sequence ID" value="MDC3415787.1"/>
    <property type="molecule type" value="Genomic_DNA"/>
</dbReference>
<dbReference type="PANTHER" id="PTHR30329">
    <property type="entry name" value="STATOR ELEMENT OF FLAGELLAR MOTOR COMPLEX"/>
    <property type="match status" value="1"/>
</dbReference>
<dbReference type="InterPro" id="IPR006665">
    <property type="entry name" value="OmpA-like"/>
</dbReference>
<name>A0A9X3WAN7_9BACI</name>
<evidence type="ECO:0000256" key="4">
    <source>
        <dbReference type="ARBA" id="ARBA00022692"/>
    </source>
</evidence>
<dbReference type="InterPro" id="IPR050330">
    <property type="entry name" value="Bact_OuterMem_StrucFunc"/>
</dbReference>
<evidence type="ECO:0000256" key="5">
    <source>
        <dbReference type="ARBA" id="ARBA00022989"/>
    </source>
</evidence>
<dbReference type="PROSITE" id="PS51123">
    <property type="entry name" value="OMPA_2"/>
    <property type="match status" value="1"/>
</dbReference>
<keyword evidence="4" id="KW-0812">Transmembrane</keyword>
<dbReference type="GO" id="GO:0005886">
    <property type="term" value="C:plasma membrane"/>
    <property type="evidence" value="ECO:0007669"/>
    <property type="project" value="UniProtKB-SubCell"/>
</dbReference>
<keyword evidence="9" id="KW-0969">Cilium</keyword>
<keyword evidence="6 7" id="KW-0472">Membrane</keyword>
<feature type="domain" description="OmpA-like" evidence="8">
    <location>
        <begin position="135"/>
        <end position="256"/>
    </location>
</feature>
<sequence>MKLKRKKLVDKGSPRWIVTYADMVTLILVFFILLFSMSQVDLVKFQAISESFRNRMIFDYYPSPIEQDFPTENIKIEEDTEGVDGFNNSKANTPNASMKQDLNQDQTTMDQLFEQVQAYLNDNQLNSVIMASKTDEGVVLTLQENVLFETGEADIINSGKPLLKKIGLLLNNIPNYIRVEGHTDNRPISNYRFPSNWELSGARSSSVIRFILQNNPINPARFIAVGYGDTRPVVENTSPENWRKNRRVEIVILDVREKS</sequence>
<reference evidence="9" key="1">
    <citation type="submission" date="2022-06" db="EMBL/GenBank/DDBJ databases">
        <title>Aquibacillus sp. a new bacterium isolated from soil saline samples.</title>
        <authorList>
            <person name="Galisteo C."/>
            <person name="De La Haba R."/>
            <person name="Sanchez-Porro C."/>
            <person name="Ventosa A."/>
        </authorList>
    </citation>
    <scope>NUCLEOTIDE SEQUENCE</scope>
    <source>
        <strain evidence="9">3ASR75-54</strain>
    </source>
</reference>
<dbReference type="AlphaFoldDB" id="A0A9X3WAN7"/>
<proteinExistence type="inferred from homology"/>
<evidence type="ECO:0000256" key="3">
    <source>
        <dbReference type="ARBA" id="ARBA00022475"/>
    </source>
</evidence>
<evidence type="ECO:0000256" key="7">
    <source>
        <dbReference type="PROSITE-ProRule" id="PRU00473"/>
    </source>
</evidence>
<accession>A0A9X3WAN7</accession>
<dbReference type="SUPFAM" id="SSF103088">
    <property type="entry name" value="OmpA-like"/>
    <property type="match status" value="1"/>
</dbReference>
<keyword evidence="5" id="KW-1133">Transmembrane helix</keyword>